<gene>
    <name evidence="5" type="ORF">EXE25_06010</name>
</gene>
<evidence type="ECO:0000256" key="4">
    <source>
        <dbReference type="SAM" id="SignalP"/>
    </source>
</evidence>
<evidence type="ECO:0000313" key="5">
    <source>
        <dbReference type="EMBL" id="RZG68000.1"/>
    </source>
</evidence>
<comment type="similarity">
    <text evidence="1">Belongs to the Skp family.</text>
</comment>
<feature type="chain" id="PRO_5020897312" evidence="4">
    <location>
        <begin position="22"/>
        <end position="165"/>
    </location>
</feature>
<dbReference type="Gene3D" id="3.30.910.20">
    <property type="entry name" value="Skp domain"/>
    <property type="match status" value="1"/>
</dbReference>
<dbReference type="GO" id="GO:0005829">
    <property type="term" value="C:cytosol"/>
    <property type="evidence" value="ECO:0007669"/>
    <property type="project" value="TreeGrafter"/>
</dbReference>
<comment type="caution">
    <text evidence="5">The sequence shown here is derived from an EMBL/GenBank/DDBJ whole genome shotgun (WGS) entry which is preliminary data.</text>
</comment>
<dbReference type="SMART" id="SM00935">
    <property type="entry name" value="OmpH"/>
    <property type="match status" value="1"/>
</dbReference>
<evidence type="ECO:0000256" key="2">
    <source>
        <dbReference type="ARBA" id="ARBA00022729"/>
    </source>
</evidence>
<dbReference type="InterPro" id="IPR005632">
    <property type="entry name" value="Chaperone_Skp"/>
</dbReference>
<keyword evidence="3" id="KW-0175">Coiled coil</keyword>
<feature type="coiled-coil region" evidence="3">
    <location>
        <begin position="50"/>
        <end position="109"/>
    </location>
</feature>
<reference evidence="5 6" key="1">
    <citation type="submission" date="2019-02" db="EMBL/GenBank/DDBJ databases">
        <title>The Batch Genome Submission of Acinetobacter spp. strains.</title>
        <authorList>
            <person name="Qin J."/>
            <person name="Hu Y."/>
            <person name="Ye H."/>
            <person name="Wei L."/>
            <person name="Feng Y."/>
            <person name="Zong Z."/>
        </authorList>
    </citation>
    <scope>NUCLEOTIDE SEQUENCE [LARGE SCALE GENOMIC DNA]</scope>
    <source>
        <strain evidence="5 6">WCHABo060081</strain>
    </source>
</reference>
<dbReference type="PANTHER" id="PTHR35089">
    <property type="entry name" value="CHAPERONE PROTEIN SKP"/>
    <property type="match status" value="1"/>
</dbReference>
<dbReference type="Pfam" id="PF03938">
    <property type="entry name" value="OmpH"/>
    <property type="match status" value="1"/>
</dbReference>
<organism evidence="5 6">
    <name type="scientific">Acinetobacter bouvetii</name>
    <dbReference type="NCBI Taxonomy" id="202951"/>
    <lineage>
        <taxon>Bacteria</taxon>
        <taxon>Pseudomonadati</taxon>
        <taxon>Pseudomonadota</taxon>
        <taxon>Gammaproteobacteria</taxon>
        <taxon>Moraxellales</taxon>
        <taxon>Moraxellaceae</taxon>
        <taxon>Acinetobacter</taxon>
    </lineage>
</organism>
<protein>
    <submittedName>
        <fullName evidence="5">OmpH family outer membrane protein</fullName>
    </submittedName>
</protein>
<accession>A0A4V2DPU1</accession>
<dbReference type="SUPFAM" id="SSF111384">
    <property type="entry name" value="OmpH-like"/>
    <property type="match status" value="1"/>
</dbReference>
<dbReference type="Proteomes" id="UP000293483">
    <property type="component" value="Unassembled WGS sequence"/>
</dbReference>
<proteinExistence type="inferred from homology"/>
<evidence type="ECO:0000256" key="1">
    <source>
        <dbReference type="ARBA" id="ARBA00009091"/>
    </source>
</evidence>
<dbReference type="GO" id="GO:0051082">
    <property type="term" value="F:unfolded protein binding"/>
    <property type="evidence" value="ECO:0007669"/>
    <property type="project" value="InterPro"/>
</dbReference>
<sequence>MKKYFGGAIALSMLCTSVSHAAGYGIVDLEKIVEQSAYIKQQNASMQQQIKPQTSKIESLTKELESLQQRAQQGAKLSDAEKKTMTQQYQSKLQELNALQQKVQGAVETNIQALNRTMDSRIKQAAEQLRKENNLDVVLNKNSALAYDPKYDLTDKMIQKVNAIK</sequence>
<keyword evidence="2 4" id="KW-0732">Signal</keyword>
<dbReference type="PANTHER" id="PTHR35089:SF1">
    <property type="entry name" value="CHAPERONE PROTEIN SKP"/>
    <property type="match status" value="1"/>
</dbReference>
<dbReference type="AlphaFoldDB" id="A0A4V2DPU1"/>
<dbReference type="RefSeq" id="WP_005010357.1">
    <property type="nucleotide sequence ID" value="NZ_AP024595.1"/>
</dbReference>
<name>A0A4V2DPU1_9GAMM</name>
<dbReference type="STRING" id="202951.GCA_001485025_02911"/>
<feature type="signal peptide" evidence="4">
    <location>
        <begin position="1"/>
        <end position="21"/>
    </location>
</feature>
<dbReference type="InterPro" id="IPR024930">
    <property type="entry name" value="Skp_dom_sf"/>
</dbReference>
<evidence type="ECO:0000313" key="6">
    <source>
        <dbReference type="Proteomes" id="UP000293483"/>
    </source>
</evidence>
<evidence type="ECO:0000256" key="3">
    <source>
        <dbReference type="SAM" id="Coils"/>
    </source>
</evidence>
<dbReference type="GO" id="GO:0050821">
    <property type="term" value="P:protein stabilization"/>
    <property type="evidence" value="ECO:0007669"/>
    <property type="project" value="TreeGrafter"/>
</dbReference>
<dbReference type="EMBL" id="SGSU01000005">
    <property type="protein sequence ID" value="RZG68000.1"/>
    <property type="molecule type" value="Genomic_DNA"/>
</dbReference>